<dbReference type="InterPro" id="IPR025296">
    <property type="entry name" value="DUF4158"/>
</dbReference>
<dbReference type="InterPro" id="IPR002513">
    <property type="entry name" value="Tn3_Tnp_DDE_dom"/>
</dbReference>
<dbReference type="Proteomes" id="UP000187012">
    <property type="component" value="Unassembled WGS sequence"/>
</dbReference>
<dbReference type="InterPro" id="IPR047653">
    <property type="entry name" value="Tn3-like_transpos"/>
</dbReference>
<evidence type="ECO:0000256" key="2">
    <source>
        <dbReference type="ARBA" id="ARBA00022578"/>
    </source>
</evidence>
<accession>A0A1N7RUM5</accession>
<dbReference type="OrthoDB" id="5292689at2"/>
<comment type="similarity">
    <text evidence="1">Belongs to the transposase 7 family.</text>
</comment>
<reference evidence="7 8" key="1">
    <citation type="submission" date="2016-12" db="EMBL/GenBank/DDBJ databases">
        <authorList>
            <person name="Song W.-J."/>
            <person name="Kurnit D.M."/>
        </authorList>
    </citation>
    <scope>NUCLEOTIDE SEQUENCE [LARGE SCALE GENOMIC DNA]</scope>
    <source>
        <strain evidence="7 8">STM7296</strain>
    </source>
</reference>
<keyword evidence="3" id="KW-0238">DNA-binding</keyword>
<evidence type="ECO:0000256" key="4">
    <source>
        <dbReference type="ARBA" id="ARBA00023172"/>
    </source>
</evidence>
<feature type="domain" description="DUF4158" evidence="6">
    <location>
        <begin position="10"/>
        <end position="172"/>
    </location>
</feature>
<gene>
    <name evidence="7" type="ORF">BN2475_170076</name>
</gene>
<name>A0A1N7RUM5_9BURK</name>
<protein>
    <submittedName>
        <fullName evidence="7">Transposase</fullName>
    </submittedName>
</protein>
<dbReference type="GO" id="GO:0003677">
    <property type="term" value="F:DNA binding"/>
    <property type="evidence" value="ECO:0007669"/>
    <property type="project" value="UniProtKB-KW"/>
</dbReference>
<dbReference type="Pfam" id="PF01526">
    <property type="entry name" value="DDE_Tnp_Tn3"/>
    <property type="match status" value="1"/>
</dbReference>
<dbReference type="AlphaFoldDB" id="A0A1N7RUM5"/>
<dbReference type="GO" id="GO:0006313">
    <property type="term" value="P:DNA transposition"/>
    <property type="evidence" value="ECO:0007669"/>
    <property type="project" value="InterPro"/>
</dbReference>
<proteinExistence type="inferred from homology"/>
<dbReference type="NCBIfam" id="NF033527">
    <property type="entry name" value="transpos_Tn3"/>
    <property type="match status" value="1"/>
</dbReference>
<dbReference type="STRING" id="1247936.BN2475_170076"/>
<organism evidence="7 8">
    <name type="scientific">Paraburkholderia ribeironis</name>
    <dbReference type="NCBI Taxonomy" id="1247936"/>
    <lineage>
        <taxon>Bacteria</taxon>
        <taxon>Pseudomonadati</taxon>
        <taxon>Pseudomonadota</taxon>
        <taxon>Betaproteobacteria</taxon>
        <taxon>Burkholderiales</taxon>
        <taxon>Burkholderiaceae</taxon>
        <taxon>Paraburkholderia</taxon>
    </lineage>
</organism>
<evidence type="ECO:0000259" key="6">
    <source>
        <dbReference type="Pfam" id="PF13700"/>
    </source>
</evidence>
<keyword evidence="4" id="KW-0233">DNA recombination</keyword>
<dbReference type="Pfam" id="PF13700">
    <property type="entry name" value="DUF4158"/>
    <property type="match status" value="1"/>
</dbReference>
<evidence type="ECO:0000313" key="8">
    <source>
        <dbReference type="Proteomes" id="UP000187012"/>
    </source>
</evidence>
<sequence length="1007" mass="116570">MRAHNDHLTLLPEAERQALYDRPEFDDFQRAEYFAFTADELALAQRRRGLNEQILCLLQTGYFKATRAFFTFTELPLDDAGYLRERYFPQQALSPRPIRSAEIYAQRREILSRFRFRLWSKHDSPSLTQRTAQLVRRDVTPAFVVTELIIWLNQQHIVRPGHTTFQTIISTALREERQRLAALIEAQITDDVRTALQRLLVRDESLSELAAIKQDAKYFGPHMMGRERRKRATLEPVYNAARPILPQLGISQQNIAYYASLAHFYTIYDLRQLQPGQSFLYLLCYAWQRYRQLNDNLVDALRHHTKKFEDDSKASADHAFIHAKLQRQKDTPQVGRLLQLYVDDSLDDVTPFGTVRHQAFSILPKADLQQVASLLSNKPLSQMELRWQAVDEVAGQIRTRLRPQATTLQFSSARNDDPWLAALHWMRGVFARRQRLDRQPIDDIPPNTIPERLRPYLLTFDDRGQPTALRGDRYEFWVYRQLRKRIDSGDLHLNDSTQHRQFSDHLVPADRTAAVLDELDLAWLDQPVQVTVAALCDELRKLWQRFDHELRQGKLKHLDYDAQHRTLTWRKPKADKNATQQESFYAKLPLRDIADIIRFVNERCGFLSTMTPLQPRYAKKIADADSLMAVIIAQATNLGNLAMSQTCDIPYHTLDETYRQYCRLATLRAANDRVANFIAQLPIFEYYSCDLGALFGAIDGQKFAAATPTAKARHSRKYFGRERGVVAFTSLTNHVATLTNLIGAHEHESHYVFDLCYHNTTDIAPTIITGDMHSINKMNFAAMYWFEMDFAPRFTNLQAQLKHLFCGDDIEQYDDFLIKPAGQIDLPAICDDPCVFEQIIASLSVKEMSQQALVRKLCALSPHHRTRRAVFEFDKLVRSIYTLRYMRDPQLQRNVHRSQNRIEAYHALRGFIAEVSGRKHLIGKTDHDIAINNECGRLLANVVTAFNSVLLSQLLERYQREGNEKALAMLKKISPVAWRHIHFLGHYTFRNENPIDIAAMLAGLDLL</sequence>
<keyword evidence="2" id="KW-0815">Transposition</keyword>
<dbReference type="EMBL" id="CYGX02000017">
    <property type="protein sequence ID" value="SIT38816.1"/>
    <property type="molecule type" value="Genomic_DNA"/>
</dbReference>
<keyword evidence="8" id="KW-1185">Reference proteome</keyword>
<evidence type="ECO:0000313" key="7">
    <source>
        <dbReference type="EMBL" id="SIT38816.1"/>
    </source>
</evidence>
<feature type="domain" description="Tn3 transposase DDE" evidence="5">
    <location>
        <begin position="595"/>
        <end position="987"/>
    </location>
</feature>
<evidence type="ECO:0000256" key="1">
    <source>
        <dbReference type="ARBA" id="ARBA00009402"/>
    </source>
</evidence>
<dbReference type="RefSeq" id="WP_094779193.1">
    <property type="nucleotide sequence ID" value="NZ_CYGX02000017.1"/>
</dbReference>
<dbReference type="GO" id="GO:0004803">
    <property type="term" value="F:transposase activity"/>
    <property type="evidence" value="ECO:0007669"/>
    <property type="project" value="InterPro"/>
</dbReference>
<evidence type="ECO:0000256" key="3">
    <source>
        <dbReference type="ARBA" id="ARBA00023125"/>
    </source>
</evidence>
<evidence type="ECO:0000259" key="5">
    <source>
        <dbReference type="Pfam" id="PF01526"/>
    </source>
</evidence>